<keyword evidence="3" id="KW-0489">Methyltransferase</keyword>
<dbReference type="OrthoDB" id="1018at2157"/>
<gene>
    <name evidence="3" type="ORF">SAMN05444342_0750</name>
    <name evidence="2" type="ORF">ZOD2009_07554</name>
</gene>
<dbReference type="EMBL" id="AEMG01000006">
    <property type="protein sequence ID" value="EFW92707.1"/>
    <property type="molecule type" value="Genomic_DNA"/>
</dbReference>
<evidence type="ECO:0000313" key="5">
    <source>
        <dbReference type="Proteomes" id="UP000184203"/>
    </source>
</evidence>
<reference evidence="2 4" key="1">
    <citation type="journal article" date="2014" name="ISME J.">
        <title>Trehalose/2-sulfotrehalose biosynthesis and glycine-betaine uptake are widely spread mechanisms for osmoadaptation in the Halobacteriales.</title>
        <authorList>
            <person name="Youssef N.H."/>
            <person name="Savage-Ashlock K.N."/>
            <person name="McCully A.L."/>
            <person name="Luedtke B."/>
            <person name="Shaw E.I."/>
            <person name="Hoff W.D."/>
            <person name="Elshahed M.S."/>
        </authorList>
    </citation>
    <scope>NUCLEOTIDE SEQUENCE [LARGE SCALE GENOMIC DNA]</scope>
    <source>
        <strain evidence="2 4">DX253</strain>
    </source>
</reference>
<dbReference type="GO" id="GO:0008757">
    <property type="term" value="F:S-adenosylmethionine-dependent methyltransferase activity"/>
    <property type="evidence" value="ECO:0007669"/>
    <property type="project" value="InterPro"/>
</dbReference>
<dbReference type="CDD" id="cd02440">
    <property type="entry name" value="AdoMet_MTases"/>
    <property type="match status" value="1"/>
</dbReference>
<dbReference type="GO" id="GO:0032259">
    <property type="term" value="P:methylation"/>
    <property type="evidence" value="ECO:0007669"/>
    <property type="project" value="UniProtKB-KW"/>
</dbReference>
<reference evidence="5" key="2">
    <citation type="submission" date="2016-11" db="EMBL/GenBank/DDBJ databases">
        <authorList>
            <person name="Varghese N."/>
            <person name="Submissions S."/>
        </authorList>
    </citation>
    <scope>NUCLEOTIDE SEQUENCE [LARGE SCALE GENOMIC DNA]</scope>
    <source>
        <strain evidence="5">DX253</strain>
    </source>
</reference>
<evidence type="ECO:0000313" key="4">
    <source>
        <dbReference type="Proteomes" id="UP000003751"/>
    </source>
</evidence>
<dbReference type="RefSeq" id="WP_007978534.1">
    <property type="nucleotide sequence ID" value="NZ_AEMG01000006.1"/>
</dbReference>
<dbReference type="InterPro" id="IPR013216">
    <property type="entry name" value="Methyltransf_11"/>
</dbReference>
<dbReference type="PANTHER" id="PTHR43591:SF24">
    <property type="entry name" value="2-METHOXY-6-POLYPRENYL-1,4-BENZOQUINOL METHYLASE, MITOCHONDRIAL"/>
    <property type="match status" value="1"/>
</dbReference>
<organism evidence="2 4">
    <name type="scientific">Haladaptatus paucihalophilus DX253</name>
    <dbReference type="NCBI Taxonomy" id="797209"/>
    <lineage>
        <taxon>Archaea</taxon>
        <taxon>Methanobacteriati</taxon>
        <taxon>Methanobacteriota</taxon>
        <taxon>Stenosarchaea group</taxon>
        <taxon>Halobacteria</taxon>
        <taxon>Halobacteriales</taxon>
        <taxon>Haladaptataceae</taxon>
        <taxon>Haladaptatus</taxon>
    </lineage>
</organism>
<evidence type="ECO:0000313" key="3">
    <source>
        <dbReference type="EMBL" id="SHK15065.1"/>
    </source>
</evidence>
<sequence length="196" mass="21033">MTPTDGDIGHFDRIARFYDSFSPESDSDVLREGLEQAERPIERIADVAGGTGRAVRALDVNEEVVVDASAGMLAQAHSHGLACVRGDATRLPLASESVDAAVISDALHHIGDPDATLAEVERILRPGGVLIVREYNPATVRGWFLVRGEHLLGMDSTFVTPEALVRKLDAANLVPRVRNRGFDYTVAGVKPTPGTP</sequence>
<dbReference type="EMBL" id="FRAN01000001">
    <property type="protein sequence ID" value="SHK15065.1"/>
    <property type="molecule type" value="Genomic_DNA"/>
</dbReference>
<reference evidence="3" key="3">
    <citation type="submission" date="2016-11" db="EMBL/GenBank/DDBJ databases">
        <authorList>
            <person name="Jaros S."/>
            <person name="Januszkiewicz K."/>
            <person name="Wedrychowicz H."/>
        </authorList>
    </citation>
    <scope>NUCLEOTIDE SEQUENCE [LARGE SCALE GENOMIC DNA]</scope>
    <source>
        <strain evidence="3">DX253</strain>
    </source>
</reference>
<feature type="domain" description="Methyltransferase type 11" evidence="1">
    <location>
        <begin position="46"/>
        <end position="132"/>
    </location>
</feature>
<keyword evidence="5" id="KW-1185">Reference proteome</keyword>
<dbReference type="STRING" id="797209.GCA_000376445_00190"/>
<evidence type="ECO:0000259" key="1">
    <source>
        <dbReference type="Pfam" id="PF08241"/>
    </source>
</evidence>
<dbReference type="Gene3D" id="3.40.50.150">
    <property type="entry name" value="Vaccinia Virus protein VP39"/>
    <property type="match status" value="1"/>
</dbReference>
<name>E7QRT8_HALPU</name>
<proteinExistence type="predicted"/>
<dbReference type="Proteomes" id="UP000003751">
    <property type="component" value="Unassembled WGS sequence"/>
</dbReference>
<dbReference type="eggNOG" id="arCOG01773">
    <property type="taxonomic scope" value="Archaea"/>
</dbReference>
<protein>
    <submittedName>
        <fullName evidence="3">Demethylmenaquinone methyltransferase / 2-methoxy-6-polyprenyl-1,4-benzoquinol methylase</fullName>
    </submittedName>
    <submittedName>
        <fullName evidence="2">Methyl transferase-like protein</fullName>
    </submittedName>
</protein>
<accession>E7QRT8</accession>
<dbReference type="PATRIC" id="fig|797209.4.peg.1504"/>
<keyword evidence="2" id="KW-0808">Transferase</keyword>
<dbReference type="SUPFAM" id="SSF53335">
    <property type="entry name" value="S-adenosyl-L-methionine-dependent methyltransferases"/>
    <property type="match status" value="1"/>
</dbReference>
<dbReference type="PANTHER" id="PTHR43591">
    <property type="entry name" value="METHYLTRANSFERASE"/>
    <property type="match status" value="1"/>
</dbReference>
<dbReference type="Proteomes" id="UP000184203">
    <property type="component" value="Unassembled WGS sequence"/>
</dbReference>
<evidence type="ECO:0000313" key="2">
    <source>
        <dbReference type="EMBL" id="EFW92707.1"/>
    </source>
</evidence>
<dbReference type="AlphaFoldDB" id="E7QRT8"/>
<dbReference type="Pfam" id="PF08241">
    <property type="entry name" value="Methyltransf_11"/>
    <property type="match status" value="1"/>
</dbReference>
<dbReference type="InterPro" id="IPR029063">
    <property type="entry name" value="SAM-dependent_MTases_sf"/>
</dbReference>